<accession>A0A9D6V1N0</accession>
<dbReference type="Pfam" id="PF08241">
    <property type="entry name" value="Methyltransf_11"/>
    <property type="match status" value="1"/>
</dbReference>
<dbReference type="AlphaFoldDB" id="A0A9D6V1N0"/>
<name>A0A9D6V1N0_9BACT</name>
<dbReference type="InterPro" id="IPR013216">
    <property type="entry name" value="Methyltransf_11"/>
</dbReference>
<feature type="domain" description="Methyltransferase type 11" evidence="1">
    <location>
        <begin position="40"/>
        <end position="138"/>
    </location>
</feature>
<proteinExistence type="predicted"/>
<evidence type="ECO:0000313" key="2">
    <source>
        <dbReference type="EMBL" id="MBI5248980.1"/>
    </source>
</evidence>
<evidence type="ECO:0000259" key="1">
    <source>
        <dbReference type="Pfam" id="PF08241"/>
    </source>
</evidence>
<organism evidence="2 3">
    <name type="scientific">Desulfomonile tiedjei</name>
    <dbReference type="NCBI Taxonomy" id="2358"/>
    <lineage>
        <taxon>Bacteria</taxon>
        <taxon>Pseudomonadati</taxon>
        <taxon>Thermodesulfobacteriota</taxon>
        <taxon>Desulfomonilia</taxon>
        <taxon>Desulfomonilales</taxon>
        <taxon>Desulfomonilaceae</taxon>
        <taxon>Desulfomonile</taxon>
    </lineage>
</organism>
<dbReference type="EMBL" id="JACRDE010000165">
    <property type="protein sequence ID" value="MBI5248980.1"/>
    <property type="molecule type" value="Genomic_DNA"/>
</dbReference>
<evidence type="ECO:0000313" key="3">
    <source>
        <dbReference type="Proteomes" id="UP000807825"/>
    </source>
</evidence>
<dbReference type="SUPFAM" id="SSF53335">
    <property type="entry name" value="S-adenosyl-L-methionine-dependent methyltransferases"/>
    <property type="match status" value="1"/>
</dbReference>
<dbReference type="GO" id="GO:0008757">
    <property type="term" value="F:S-adenosylmethionine-dependent methyltransferase activity"/>
    <property type="evidence" value="ECO:0007669"/>
    <property type="project" value="InterPro"/>
</dbReference>
<sequence>MLMNWPERVWIYSPIRVFFQIREIREWLRLVGRAETENALEIGCGLGRGAGLLVNRMGFREVVAFDLEERLIVRAVKSNPDSLKQKISFYVGDAQDLPFRDSSFDAVVNFGIIHHVLDWRRCISELSRVLRPGGLFYFEEIYPPLYANFLMKHVVRHPTEDRFSGTQFLEALASQGLCLVDGVRLESRFGIVGIARKSSA</sequence>
<dbReference type="InterPro" id="IPR029063">
    <property type="entry name" value="SAM-dependent_MTases_sf"/>
</dbReference>
<protein>
    <submittedName>
        <fullName evidence="2">Class I SAM-dependent methyltransferase</fullName>
    </submittedName>
</protein>
<gene>
    <name evidence="2" type="ORF">HY912_05745</name>
</gene>
<dbReference type="GO" id="GO:0032259">
    <property type="term" value="P:methylation"/>
    <property type="evidence" value="ECO:0007669"/>
    <property type="project" value="UniProtKB-KW"/>
</dbReference>
<dbReference type="PANTHER" id="PTHR43591">
    <property type="entry name" value="METHYLTRANSFERASE"/>
    <property type="match status" value="1"/>
</dbReference>
<dbReference type="Gene3D" id="3.40.50.150">
    <property type="entry name" value="Vaccinia Virus protein VP39"/>
    <property type="match status" value="1"/>
</dbReference>
<keyword evidence="2" id="KW-0808">Transferase</keyword>
<keyword evidence="2" id="KW-0489">Methyltransferase</keyword>
<dbReference type="Proteomes" id="UP000807825">
    <property type="component" value="Unassembled WGS sequence"/>
</dbReference>
<comment type="caution">
    <text evidence="2">The sequence shown here is derived from an EMBL/GenBank/DDBJ whole genome shotgun (WGS) entry which is preliminary data.</text>
</comment>
<dbReference type="CDD" id="cd02440">
    <property type="entry name" value="AdoMet_MTases"/>
    <property type="match status" value="1"/>
</dbReference>
<reference evidence="2" key="1">
    <citation type="submission" date="2020-07" db="EMBL/GenBank/DDBJ databases">
        <title>Huge and variable diversity of episymbiotic CPR bacteria and DPANN archaea in groundwater ecosystems.</title>
        <authorList>
            <person name="He C.Y."/>
            <person name="Keren R."/>
            <person name="Whittaker M."/>
            <person name="Farag I.F."/>
            <person name="Doudna J."/>
            <person name="Cate J.H.D."/>
            <person name="Banfield J.F."/>
        </authorList>
    </citation>
    <scope>NUCLEOTIDE SEQUENCE</scope>
    <source>
        <strain evidence="2">NC_groundwater_1664_Pr3_B-0.1um_52_9</strain>
    </source>
</reference>